<sequence length="76" mass="8991">MCHISRHWLLPDDNLHPLYDDMLVDYKPEIRHAQGELLYDHLIAQKFNSFQSGPKGNDSQIHLGRMRQILRKHSTN</sequence>
<dbReference type="InterPro" id="IPR039662">
    <property type="entry name" value="Cohesin_Scc3/SA"/>
</dbReference>
<dbReference type="EMBL" id="CM001884">
    <property type="protein sequence ID" value="EOY28510.1"/>
    <property type="molecule type" value="Genomic_DNA"/>
</dbReference>
<evidence type="ECO:0000313" key="2">
    <source>
        <dbReference type="Proteomes" id="UP000026915"/>
    </source>
</evidence>
<accession>A0A061GF42</accession>
<reference evidence="1 2" key="1">
    <citation type="journal article" date="2013" name="Genome Biol.">
        <title>The genome sequence of the most widely cultivated cacao type and its use to identify candidate genes regulating pod color.</title>
        <authorList>
            <person name="Motamayor J.C."/>
            <person name="Mockaitis K."/>
            <person name="Schmutz J."/>
            <person name="Haiminen N."/>
            <person name="Iii D.L."/>
            <person name="Cornejo O."/>
            <person name="Findley S.D."/>
            <person name="Zheng P."/>
            <person name="Utro F."/>
            <person name="Royaert S."/>
            <person name="Saski C."/>
            <person name="Jenkins J."/>
            <person name="Podicheti R."/>
            <person name="Zhao M."/>
            <person name="Scheffler B.E."/>
            <person name="Stack J.C."/>
            <person name="Feltus F.A."/>
            <person name="Mustiga G.M."/>
            <person name="Amores F."/>
            <person name="Phillips W."/>
            <person name="Marelli J.P."/>
            <person name="May G.D."/>
            <person name="Shapiro H."/>
            <person name="Ma J."/>
            <person name="Bustamante C.D."/>
            <person name="Schnell R.J."/>
            <person name="Main D."/>
            <person name="Gilbert D."/>
            <person name="Parida L."/>
            <person name="Kuhn D.N."/>
        </authorList>
    </citation>
    <scope>NUCLEOTIDE SEQUENCE [LARGE SCALE GENOMIC DNA]</scope>
    <source>
        <strain evidence="2">cv. Matina 1-6</strain>
    </source>
</reference>
<organism evidence="1 2">
    <name type="scientific">Theobroma cacao</name>
    <name type="common">Cacao</name>
    <name type="synonym">Cocoa</name>
    <dbReference type="NCBI Taxonomy" id="3641"/>
    <lineage>
        <taxon>Eukaryota</taxon>
        <taxon>Viridiplantae</taxon>
        <taxon>Streptophyta</taxon>
        <taxon>Embryophyta</taxon>
        <taxon>Tracheophyta</taxon>
        <taxon>Spermatophyta</taxon>
        <taxon>Magnoliopsida</taxon>
        <taxon>eudicotyledons</taxon>
        <taxon>Gunneridae</taxon>
        <taxon>Pentapetalae</taxon>
        <taxon>rosids</taxon>
        <taxon>malvids</taxon>
        <taxon>Malvales</taxon>
        <taxon>Malvaceae</taxon>
        <taxon>Byttnerioideae</taxon>
        <taxon>Theobroma</taxon>
    </lineage>
</organism>
<name>A0A061GF42_THECC</name>
<dbReference type="InParanoid" id="A0A061GF42"/>
<dbReference type="eggNOG" id="KOG2011">
    <property type="taxonomic scope" value="Eukaryota"/>
</dbReference>
<dbReference type="HOGENOM" id="CLU_2659515_0_0_1"/>
<gene>
    <name evidence="1" type="ORF">TCM_030053</name>
</gene>
<evidence type="ECO:0000313" key="1">
    <source>
        <dbReference type="EMBL" id="EOY28510.1"/>
    </source>
</evidence>
<dbReference type="STRING" id="3641.A0A061GF42"/>
<dbReference type="AlphaFoldDB" id="A0A061GF42"/>
<proteinExistence type="predicted"/>
<dbReference type="Gramene" id="EOY28510">
    <property type="protein sequence ID" value="EOY28510"/>
    <property type="gene ID" value="TCM_030053"/>
</dbReference>
<dbReference type="PANTHER" id="PTHR11199:SF0">
    <property type="entry name" value="LD34181P-RELATED"/>
    <property type="match status" value="1"/>
</dbReference>
<dbReference type="PANTHER" id="PTHR11199">
    <property type="entry name" value="STROMAL ANTIGEN"/>
    <property type="match status" value="1"/>
</dbReference>
<protein>
    <submittedName>
        <fullName evidence="1">Uncharacterized protein</fullName>
    </submittedName>
</protein>
<dbReference type="Proteomes" id="UP000026915">
    <property type="component" value="Chromosome 6"/>
</dbReference>
<keyword evidence="2" id="KW-1185">Reference proteome</keyword>